<name>A0A2N3YI46_9MICO</name>
<gene>
    <name evidence="1" type="ORF">ATL31_1322</name>
</gene>
<dbReference type="NCBIfam" id="NF041390">
    <property type="entry name" value="TadE_Rv3655c"/>
    <property type="match status" value="1"/>
</dbReference>
<reference evidence="1 2" key="1">
    <citation type="submission" date="2017-12" db="EMBL/GenBank/DDBJ databases">
        <title>Sequencing the genomes of 1000 Actinobacteria strains.</title>
        <authorList>
            <person name="Klenk H.-P."/>
        </authorList>
    </citation>
    <scope>NUCLEOTIDE SEQUENCE [LARGE SCALE GENOMIC DNA]</scope>
    <source>
        <strain evidence="1 2">DSM 12806</strain>
    </source>
</reference>
<keyword evidence="2" id="KW-1185">Reference proteome</keyword>
<protein>
    <recommendedName>
        <fullName evidence="3">TadE-like protein</fullName>
    </recommendedName>
</protein>
<evidence type="ECO:0000313" key="2">
    <source>
        <dbReference type="Proteomes" id="UP000233781"/>
    </source>
</evidence>
<dbReference type="Proteomes" id="UP000233781">
    <property type="component" value="Unassembled WGS sequence"/>
</dbReference>
<evidence type="ECO:0000313" key="1">
    <source>
        <dbReference type="EMBL" id="PKW26510.1"/>
    </source>
</evidence>
<dbReference type="InterPro" id="IPR049790">
    <property type="entry name" value="Rv3655c/TadE"/>
</dbReference>
<dbReference type="EMBL" id="PJNE01000001">
    <property type="protein sequence ID" value="PKW26510.1"/>
    <property type="molecule type" value="Genomic_DNA"/>
</dbReference>
<accession>A0A2N3YI46</accession>
<organism evidence="1 2">
    <name type="scientific">Phycicoccus duodecadis</name>
    <dbReference type="NCBI Taxonomy" id="173053"/>
    <lineage>
        <taxon>Bacteria</taxon>
        <taxon>Bacillati</taxon>
        <taxon>Actinomycetota</taxon>
        <taxon>Actinomycetes</taxon>
        <taxon>Micrococcales</taxon>
        <taxon>Intrasporangiaceae</taxon>
        <taxon>Phycicoccus</taxon>
    </lineage>
</organism>
<proteinExistence type="predicted"/>
<dbReference type="AlphaFoldDB" id="A0A2N3YI46"/>
<evidence type="ECO:0008006" key="3">
    <source>
        <dbReference type="Google" id="ProtNLM"/>
    </source>
</evidence>
<sequence>MVTAELAVAVPALLVVLALALSAVRLGIDGVRAVDAAHLAARAVARGETPSAARAEAVDHAPPGSRVVVDVGGAWVGVTVTPPVPPLLAALGVGAASGDARARLEASSPQGGTTAGAGR</sequence>
<comment type="caution">
    <text evidence="1">The sequence shown here is derived from an EMBL/GenBank/DDBJ whole genome shotgun (WGS) entry which is preliminary data.</text>
</comment>